<accession>A0A4Y7QGD2</accession>
<dbReference type="EMBL" id="ML170162">
    <property type="protein sequence ID" value="TDL25920.1"/>
    <property type="molecule type" value="Genomic_DNA"/>
</dbReference>
<feature type="compositionally biased region" description="Polar residues" evidence="1">
    <location>
        <begin position="32"/>
        <end position="47"/>
    </location>
</feature>
<feature type="region of interest" description="Disordered" evidence="1">
    <location>
        <begin position="1"/>
        <end position="83"/>
    </location>
</feature>
<dbReference type="AlphaFoldDB" id="A0A4Y7QGD2"/>
<evidence type="ECO:0000313" key="2">
    <source>
        <dbReference type="EMBL" id="TDL25920.1"/>
    </source>
</evidence>
<keyword evidence="3" id="KW-1185">Reference proteome</keyword>
<gene>
    <name evidence="2" type="ORF">BD410DRAFT_783909</name>
</gene>
<protein>
    <submittedName>
        <fullName evidence="2">Uncharacterized protein</fullName>
    </submittedName>
</protein>
<evidence type="ECO:0000256" key="1">
    <source>
        <dbReference type="SAM" id="MobiDB-lite"/>
    </source>
</evidence>
<reference evidence="2 3" key="1">
    <citation type="submission" date="2018-06" db="EMBL/GenBank/DDBJ databases">
        <title>A transcriptomic atlas of mushroom development highlights an independent origin of complex multicellularity.</title>
        <authorList>
            <consortium name="DOE Joint Genome Institute"/>
            <person name="Krizsan K."/>
            <person name="Almasi E."/>
            <person name="Merenyi Z."/>
            <person name="Sahu N."/>
            <person name="Viragh M."/>
            <person name="Koszo T."/>
            <person name="Mondo S."/>
            <person name="Kiss B."/>
            <person name="Balint B."/>
            <person name="Kues U."/>
            <person name="Barry K."/>
            <person name="Hegedus J.C."/>
            <person name="Henrissat B."/>
            <person name="Johnson J."/>
            <person name="Lipzen A."/>
            <person name="Ohm R."/>
            <person name="Nagy I."/>
            <person name="Pangilinan J."/>
            <person name="Yan J."/>
            <person name="Xiong Y."/>
            <person name="Grigoriev I.V."/>
            <person name="Hibbett D.S."/>
            <person name="Nagy L.G."/>
        </authorList>
    </citation>
    <scope>NUCLEOTIDE SEQUENCE [LARGE SCALE GENOMIC DNA]</scope>
    <source>
        <strain evidence="2 3">SZMC22713</strain>
    </source>
</reference>
<dbReference type="VEuPathDB" id="FungiDB:BD410DRAFT_783909"/>
<sequence>MRVNEDGHRVPHRISSSPGPKVSSSEARPGQPSRSCSATTSESTKSPVMSKKRHAMRDKENQNRRLKRTSRKKSPSETVQESKIPVRTRVDRWFPLSKFISAMNGPAEDDRCYEDHSDGSSSDEDVPQTTDYPTSQWKHYITHKASPEYSSPLSPRFSVRRVSLVRHAYPHRGHSKSSLLHQKSFWNERYDQWVAWEAECDFERAYGGIDVSQLPEGLVQRHTCSLYGPPRQQPPITPSVYNSDGKAEDTELNLALFPRMGDLSALHDPYIAHVDQCFANFPIWTLSKMIWIFDAGQRSSTHLPPLSFENTQGMCSADGTSDGQVSSELVDSSFVSASSGGDVTLVDSTANLIEIMGKSDDSKHLNLSPLAHRNWEIDWYARWEVLLHQVETTQLLGRFSVVCTHDLYTFVKAQDLATAHEPPQTHFPVVEEEEDYGELVSTLLTGVSLNPYTKFAQLFDSPSHDIVSATEEESLEVLEKRLKYLPIPPSGSPCDTLCVDVSHIDKSLSVL</sequence>
<name>A0A4Y7QGD2_9AGAM</name>
<feature type="compositionally biased region" description="Low complexity" evidence="1">
    <location>
        <begin position="15"/>
        <end position="25"/>
    </location>
</feature>
<dbReference type="Proteomes" id="UP000294933">
    <property type="component" value="Unassembled WGS sequence"/>
</dbReference>
<dbReference type="OrthoDB" id="2921613at2759"/>
<organism evidence="2 3">
    <name type="scientific">Rickenella mellea</name>
    <dbReference type="NCBI Taxonomy" id="50990"/>
    <lineage>
        <taxon>Eukaryota</taxon>
        <taxon>Fungi</taxon>
        <taxon>Dikarya</taxon>
        <taxon>Basidiomycota</taxon>
        <taxon>Agaricomycotina</taxon>
        <taxon>Agaricomycetes</taxon>
        <taxon>Hymenochaetales</taxon>
        <taxon>Rickenellaceae</taxon>
        <taxon>Rickenella</taxon>
    </lineage>
</organism>
<evidence type="ECO:0000313" key="3">
    <source>
        <dbReference type="Proteomes" id="UP000294933"/>
    </source>
</evidence>
<feature type="compositionally biased region" description="Basic and acidic residues" evidence="1">
    <location>
        <begin position="108"/>
        <end position="118"/>
    </location>
</feature>
<feature type="region of interest" description="Disordered" evidence="1">
    <location>
        <begin position="105"/>
        <end position="135"/>
    </location>
</feature>
<proteinExistence type="predicted"/>
<feature type="compositionally biased region" description="Basic residues" evidence="1">
    <location>
        <begin position="64"/>
        <end position="73"/>
    </location>
</feature>